<dbReference type="GO" id="GO:0005975">
    <property type="term" value="P:carbohydrate metabolic process"/>
    <property type="evidence" value="ECO:0007669"/>
    <property type="project" value="InterPro"/>
</dbReference>
<keyword evidence="5" id="KW-1015">Disulfide bond</keyword>
<evidence type="ECO:0000256" key="4">
    <source>
        <dbReference type="ARBA" id="ARBA00023295"/>
    </source>
</evidence>
<accession>E5XSC3</accession>
<dbReference type="SUPFAM" id="SSF51011">
    <property type="entry name" value="Glycosyl hydrolase domain"/>
    <property type="match status" value="1"/>
</dbReference>
<organism evidence="7 8">
    <name type="scientific">Segniliparus rugosus (strain ATCC BAA-974 / DSM 45345 / CCUG 50838 / CIP 108380 / JCM 13579 / CDC 945)</name>
    <dbReference type="NCBI Taxonomy" id="679197"/>
    <lineage>
        <taxon>Bacteria</taxon>
        <taxon>Bacillati</taxon>
        <taxon>Actinomycetota</taxon>
        <taxon>Actinomycetes</taxon>
        <taxon>Mycobacteriales</taxon>
        <taxon>Segniliparaceae</taxon>
        <taxon>Segniliparus</taxon>
    </lineage>
</organism>
<reference evidence="7 8" key="1">
    <citation type="journal article" date="2011" name="Stand. Genomic Sci.">
        <title>High quality draft genome sequence of Segniliparus rugosus CDC 945(T)= (ATCC BAA-974(T)).</title>
        <authorList>
            <person name="Earl A.M."/>
            <person name="Desjardins C.A."/>
            <person name="Fitzgerald M.G."/>
            <person name="Arachchi H.M."/>
            <person name="Zeng Q."/>
            <person name="Mehta T."/>
            <person name="Griggs A."/>
            <person name="Birren B.W."/>
            <person name="Toney N.C."/>
            <person name="Carr J."/>
            <person name="Posey J."/>
            <person name="Butler W.R."/>
        </authorList>
    </citation>
    <scope>NUCLEOTIDE SEQUENCE [LARGE SCALE GENOMIC DNA]</scope>
    <source>
        <strain evidence="8">ATCC BAA-974 / DSM 45345 / CCUG 50838 / CIP 108380 / JCM 13579 / CDC 945</strain>
    </source>
</reference>
<evidence type="ECO:0000259" key="6">
    <source>
        <dbReference type="Pfam" id="PF17801"/>
    </source>
</evidence>
<dbReference type="InterPro" id="IPR013780">
    <property type="entry name" value="Glyco_hydro_b"/>
</dbReference>
<dbReference type="InterPro" id="IPR041233">
    <property type="entry name" value="Melibiase_C"/>
</dbReference>
<dbReference type="HOGENOM" id="CLU_013093_3_3_11"/>
<keyword evidence="8" id="KW-1185">Reference proteome</keyword>
<dbReference type="InterPro" id="IPR002241">
    <property type="entry name" value="Glyco_hydro_27"/>
</dbReference>
<dbReference type="Proteomes" id="UP000004816">
    <property type="component" value="Unassembled WGS sequence"/>
</dbReference>
<evidence type="ECO:0000256" key="2">
    <source>
        <dbReference type="ARBA" id="ARBA00022729"/>
    </source>
</evidence>
<evidence type="ECO:0000313" key="7">
    <source>
        <dbReference type="EMBL" id="EFV12743.1"/>
    </source>
</evidence>
<dbReference type="PANTHER" id="PTHR11452:SF75">
    <property type="entry name" value="ALPHA-GALACTOSIDASE MEL1"/>
    <property type="match status" value="1"/>
</dbReference>
<dbReference type="PRINTS" id="PR00740">
    <property type="entry name" value="GLHYDRLASE27"/>
</dbReference>
<sequence>MAAATLVLVVAAVLAWNVIRLSRSTARSAAGPAIPGLPATAPLGWNSWNAYGCDIDEAKIRHAADALVSSGMRDAGYRYVVVDDCWFSPERDPTGQLRADPARFPGGMRALADYAHARGLGFGIYSSASPQTCAQMAGSYPGSTGSRGHERQDARTFADWGVDFLKYDWCGSSADAAETVDVFAEMRDALRATGRPILYSINPNSGSGVAPGDLNRFAGVATMTRISSDVVPVWHALGGEAGMIGVRDAVDRAAEGKFSCATRPGYFCDYDMLAIGAAPMVVDGAEIPALTSEEERTQLAMWAMWAAPLMLGNEPDGVSARTLGLLTNRALLAIDQDPLVRPAAPVRGGDGSLWTRPLSDGSTAIALVNRDDAPRLFSTGLTGLGLPLSRRYEVADVFAGTSRAQSVMLRVLVAPHDTMLLRARAVS</sequence>
<comment type="caution">
    <text evidence="7">The sequence shown here is derived from an EMBL/GenBank/DDBJ whole genome shotgun (WGS) entry which is preliminary data.</text>
</comment>
<dbReference type="Pfam" id="PF16499">
    <property type="entry name" value="Melibiase_2"/>
    <property type="match status" value="1"/>
</dbReference>
<dbReference type="STRING" id="679197.HMPREF9336_02395"/>
<dbReference type="Gene3D" id="3.20.20.70">
    <property type="entry name" value="Aldolase class I"/>
    <property type="match status" value="1"/>
</dbReference>
<evidence type="ECO:0000313" key="8">
    <source>
        <dbReference type="Proteomes" id="UP000004816"/>
    </source>
</evidence>
<dbReference type="CDD" id="cd14792">
    <property type="entry name" value="GH27"/>
    <property type="match status" value="1"/>
</dbReference>
<dbReference type="AlphaFoldDB" id="E5XSC3"/>
<keyword evidence="4 5" id="KW-0326">Glycosidase</keyword>
<dbReference type="InterPro" id="IPR013785">
    <property type="entry name" value="Aldolase_TIM"/>
</dbReference>
<dbReference type="PANTHER" id="PTHR11452">
    <property type="entry name" value="ALPHA-GALACTOSIDASE/ALPHA-N-ACETYLGALACTOSAMINIDASE"/>
    <property type="match status" value="1"/>
</dbReference>
<dbReference type="eggNOG" id="COG3345">
    <property type="taxonomic scope" value="Bacteria"/>
</dbReference>
<dbReference type="EC" id="3.2.1.22" evidence="5"/>
<comment type="catalytic activity">
    <reaction evidence="5">
        <text>Hydrolysis of terminal, non-reducing alpha-D-galactose residues in alpha-D-galactosides, including galactose oligosaccharides, galactomannans and galactolipids.</text>
        <dbReference type="EC" id="3.2.1.22"/>
    </reaction>
</comment>
<dbReference type="InterPro" id="IPR000111">
    <property type="entry name" value="Glyco_hydro_27/36_CS"/>
</dbReference>
<gene>
    <name evidence="7" type="ORF">HMPREF9336_02395</name>
</gene>
<dbReference type="Gene3D" id="2.60.40.1180">
    <property type="entry name" value="Golgi alpha-mannosidase II"/>
    <property type="match status" value="1"/>
</dbReference>
<evidence type="ECO:0000256" key="3">
    <source>
        <dbReference type="ARBA" id="ARBA00022801"/>
    </source>
</evidence>
<dbReference type="OrthoDB" id="9807519at2"/>
<keyword evidence="3 5" id="KW-0378">Hydrolase</keyword>
<comment type="similarity">
    <text evidence="1 5">Belongs to the glycosyl hydrolase 27 family.</text>
</comment>
<dbReference type="GO" id="GO:0004557">
    <property type="term" value="F:alpha-galactosidase activity"/>
    <property type="evidence" value="ECO:0007669"/>
    <property type="project" value="UniProtKB-EC"/>
</dbReference>
<proteinExistence type="inferred from homology"/>
<name>E5XSC3_SEGRC</name>
<dbReference type="Pfam" id="PF17801">
    <property type="entry name" value="Melibiase_C"/>
    <property type="match status" value="1"/>
</dbReference>
<evidence type="ECO:0000256" key="5">
    <source>
        <dbReference type="RuleBase" id="RU361168"/>
    </source>
</evidence>
<evidence type="ECO:0000256" key="1">
    <source>
        <dbReference type="ARBA" id="ARBA00009743"/>
    </source>
</evidence>
<protein>
    <recommendedName>
        <fullName evidence="5">Alpha-galactosidase</fullName>
        <ecNumber evidence="5">3.2.1.22</ecNumber>
    </recommendedName>
    <alternativeName>
        <fullName evidence="5">Melibiase</fullName>
    </alternativeName>
</protein>
<keyword evidence="2" id="KW-0732">Signal</keyword>
<feature type="domain" description="Alpha galactosidase C-terminal" evidence="6">
    <location>
        <begin position="349"/>
        <end position="422"/>
    </location>
</feature>
<dbReference type="SUPFAM" id="SSF51445">
    <property type="entry name" value="(Trans)glycosidases"/>
    <property type="match status" value="1"/>
</dbReference>
<dbReference type="EMBL" id="ACZI02000002">
    <property type="protein sequence ID" value="EFV12743.1"/>
    <property type="molecule type" value="Genomic_DNA"/>
</dbReference>
<dbReference type="InterPro" id="IPR017853">
    <property type="entry name" value="GH"/>
</dbReference>
<dbReference type="PROSITE" id="PS00512">
    <property type="entry name" value="ALPHA_GALACTOSIDASE"/>
    <property type="match status" value="1"/>
</dbReference>